<dbReference type="RefSeq" id="WP_041991211.1">
    <property type="nucleotide sequence ID" value="NZ_CDOD01000011.1"/>
</dbReference>
<dbReference type="STRING" id="28189.CCYN74_140069"/>
<accession>A0A0B7H3J0</accession>
<proteinExistence type="predicted"/>
<dbReference type="eggNOG" id="ENOG503304P">
    <property type="taxonomic scope" value="Bacteria"/>
</dbReference>
<dbReference type="PROSITE" id="PS51257">
    <property type="entry name" value="PROKAR_LIPOPROTEIN"/>
    <property type="match status" value="1"/>
</dbReference>
<evidence type="ECO:0000313" key="2">
    <source>
        <dbReference type="Proteomes" id="UP000038055"/>
    </source>
</evidence>
<dbReference type="InterPro" id="IPR025921">
    <property type="entry name" value="HmuY"/>
</dbReference>
<keyword evidence="2" id="KW-1185">Reference proteome</keyword>
<dbReference type="EMBL" id="CDOD01000011">
    <property type="protein sequence ID" value="CEN33945.1"/>
    <property type="molecule type" value="Genomic_DNA"/>
</dbReference>
<evidence type="ECO:0000313" key="1">
    <source>
        <dbReference type="EMBL" id="CEN33945.1"/>
    </source>
</evidence>
<gene>
    <name evidence="1" type="ORF">CCYN2B_190009</name>
</gene>
<dbReference type="CDD" id="cd12105">
    <property type="entry name" value="HmuY"/>
    <property type="match status" value="1"/>
</dbReference>
<organism evidence="1 2">
    <name type="scientific">Capnocytophaga cynodegmi</name>
    <dbReference type="NCBI Taxonomy" id="28189"/>
    <lineage>
        <taxon>Bacteria</taxon>
        <taxon>Pseudomonadati</taxon>
        <taxon>Bacteroidota</taxon>
        <taxon>Flavobacteriia</taxon>
        <taxon>Flavobacteriales</taxon>
        <taxon>Flavobacteriaceae</taxon>
        <taxon>Capnocytophaga</taxon>
    </lineage>
</organism>
<reference evidence="2" key="1">
    <citation type="submission" date="2015-01" db="EMBL/GenBank/DDBJ databases">
        <authorList>
            <person name="MANFREDI Pablo"/>
        </authorList>
    </citation>
    <scope>NUCLEOTIDE SEQUENCE [LARGE SCALE GENOMIC DNA]</scope>
    <source>
        <strain evidence="2">Ccyn2B</strain>
    </source>
</reference>
<dbReference type="AlphaFoldDB" id="A0A0B7H3J0"/>
<dbReference type="Pfam" id="PF14064">
    <property type="entry name" value="HmuY"/>
    <property type="match status" value="1"/>
</dbReference>
<sequence length="213" mass="23234">MNKYILSALLIGAFVFGACNKDENKPIEPPVVNNGSKEIKDLDTTKSDAWVYFSFSKGSEVSVTEPATDLSWDIVFNRYNIKTNGGTSGKGKAGVVNTNTKDFDSVKESPTEGYVVDTEVASSPRPGQEPVTISVNSAITGTVMVKEAKGWWNYAPPVPPSTTPTQEITKWVYVVKTADGKFAKIQLTGYNHSKTDKSGFLTFTYKYSADGKF</sequence>
<dbReference type="Proteomes" id="UP000038055">
    <property type="component" value="Unassembled WGS sequence"/>
</dbReference>
<protein>
    <submittedName>
        <fullName evidence="1">HmuY protein</fullName>
    </submittedName>
</protein>
<name>A0A0B7H3J0_9FLAO</name>